<feature type="signal peptide" evidence="1">
    <location>
        <begin position="1"/>
        <end position="22"/>
    </location>
</feature>
<feature type="chain" id="PRO_5015477711" description="Cysteine rich repeat-containing protein" evidence="1">
    <location>
        <begin position="23"/>
        <end position="82"/>
    </location>
</feature>
<organism evidence="2 3">
    <name type="scientific">Phreatobacter cathodiphilus</name>
    <dbReference type="NCBI Taxonomy" id="1868589"/>
    <lineage>
        <taxon>Bacteria</taxon>
        <taxon>Pseudomonadati</taxon>
        <taxon>Pseudomonadota</taxon>
        <taxon>Alphaproteobacteria</taxon>
        <taxon>Hyphomicrobiales</taxon>
        <taxon>Phreatobacteraceae</taxon>
        <taxon>Phreatobacter</taxon>
    </lineage>
</organism>
<evidence type="ECO:0000313" key="3">
    <source>
        <dbReference type="Proteomes" id="UP000237889"/>
    </source>
</evidence>
<name>A0A2S0N9Y4_9HYPH</name>
<accession>A0A2S0N9Y4</accession>
<gene>
    <name evidence="2" type="ORF">C6569_07885</name>
</gene>
<dbReference type="EMBL" id="CP027668">
    <property type="protein sequence ID" value="AVO44989.1"/>
    <property type="molecule type" value="Genomic_DNA"/>
</dbReference>
<evidence type="ECO:0000256" key="1">
    <source>
        <dbReference type="SAM" id="SignalP"/>
    </source>
</evidence>
<dbReference type="KEGG" id="phr:C6569_07885"/>
<keyword evidence="3" id="KW-1185">Reference proteome</keyword>
<sequence length="82" mass="8718">MTRQTVIALALMSALAPLPAFAQGENLSFSQRMSIYRACKPDLDAKCPSAGTDSARVSACLRSNQAQLSQSCTTAIRQAGLR</sequence>
<dbReference type="OrthoDB" id="7060861at2"/>
<evidence type="ECO:0008006" key="4">
    <source>
        <dbReference type="Google" id="ProtNLM"/>
    </source>
</evidence>
<dbReference type="AlphaFoldDB" id="A0A2S0N9Y4"/>
<dbReference type="Proteomes" id="UP000237889">
    <property type="component" value="Chromosome"/>
</dbReference>
<protein>
    <recommendedName>
        <fullName evidence="4">Cysteine rich repeat-containing protein</fullName>
    </recommendedName>
</protein>
<evidence type="ECO:0000313" key="2">
    <source>
        <dbReference type="EMBL" id="AVO44989.1"/>
    </source>
</evidence>
<dbReference type="Pfam" id="PF00839">
    <property type="entry name" value="Cys_rich_FGFR"/>
    <property type="match status" value="1"/>
</dbReference>
<proteinExistence type="predicted"/>
<keyword evidence="1" id="KW-0732">Signal</keyword>
<dbReference type="GO" id="GO:0016020">
    <property type="term" value="C:membrane"/>
    <property type="evidence" value="ECO:0007669"/>
    <property type="project" value="InterPro"/>
</dbReference>
<reference evidence="2 3" key="1">
    <citation type="submission" date="2018-03" db="EMBL/GenBank/DDBJ databases">
        <title>Genome sequencing of Phreatobacter sp.</title>
        <authorList>
            <person name="Kim S.-J."/>
            <person name="Heo J."/>
            <person name="Kwon S.-W."/>
        </authorList>
    </citation>
    <scope>NUCLEOTIDE SEQUENCE [LARGE SCALE GENOMIC DNA]</scope>
    <source>
        <strain evidence="2 3">S-12</strain>
    </source>
</reference>
<dbReference type="InterPro" id="IPR001893">
    <property type="entry name" value="Cys-rich_GLG1_repeat"/>
</dbReference>
<dbReference type="RefSeq" id="WP_106748330.1">
    <property type="nucleotide sequence ID" value="NZ_CP027668.1"/>
</dbReference>